<keyword evidence="2" id="KW-1185">Reference proteome</keyword>
<dbReference type="InterPro" id="IPR010710">
    <property type="entry name" value="DUF1289"/>
</dbReference>
<gene>
    <name evidence="1" type="ORF">LNKW23_47520</name>
</gene>
<evidence type="ECO:0008006" key="3">
    <source>
        <dbReference type="Google" id="ProtNLM"/>
    </source>
</evidence>
<evidence type="ECO:0000313" key="1">
    <source>
        <dbReference type="EMBL" id="GMG85530.1"/>
    </source>
</evidence>
<reference evidence="1 2" key="1">
    <citation type="submission" date="2023-04" db="EMBL/GenBank/DDBJ databases">
        <title>Marinoamorphus aggregata gen. nov., sp. Nov., isolate from tissue of brittle star Ophioplocus japonicus.</title>
        <authorList>
            <person name="Kawano K."/>
            <person name="Sawayama S."/>
            <person name="Nakagawa S."/>
        </authorList>
    </citation>
    <scope>NUCLEOTIDE SEQUENCE [LARGE SCALE GENOMIC DNA]</scope>
    <source>
        <strain evidence="1 2">NKW23</strain>
    </source>
</reference>
<dbReference type="Pfam" id="PF21973">
    <property type="entry name" value="DUF6925"/>
    <property type="match status" value="1"/>
</dbReference>
<sequence length="286" mass="29165">MTASDAAAPPRQPLPASPCIGICEMDAETGLCRGCARSGDEVAAWRDAPEAWRQEIWGRLPVRADALGLALRRLPWEPVEILGFIAGTLERARGVWSLGLHGAAAAVGRAPGAALELRRGADRIEAILPGAALRLAVPKGTRAFAWAPADGPERILLVLPRVRLGAPGPAAVTPLGPDTEALLPGGAGQPRHDLGFGRAEARVTLRGTDPALAAAAGQGWATAHAAIAGARPGAARHLVVETALGRAELAAAGNLPGARAGARADPPGLEMPPAFATGAIFTPGLR</sequence>
<name>A0ABQ6LTX0_9RHOB</name>
<comment type="caution">
    <text evidence="1">The sequence shown here is derived from an EMBL/GenBank/DDBJ whole genome shotgun (WGS) entry which is preliminary data.</text>
</comment>
<dbReference type="Proteomes" id="UP001239909">
    <property type="component" value="Unassembled WGS sequence"/>
</dbReference>
<proteinExistence type="predicted"/>
<evidence type="ECO:0000313" key="2">
    <source>
        <dbReference type="Proteomes" id="UP001239909"/>
    </source>
</evidence>
<dbReference type="Pfam" id="PF06945">
    <property type="entry name" value="DUF1289"/>
    <property type="match status" value="1"/>
</dbReference>
<dbReference type="InterPro" id="IPR053838">
    <property type="entry name" value="DUF6925"/>
</dbReference>
<organism evidence="1 2">
    <name type="scientific">Paralimibaculum aggregatum</name>
    <dbReference type="NCBI Taxonomy" id="3036245"/>
    <lineage>
        <taxon>Bacteria</taxon>
        <taxon>Pseudomonadati</taxon>
        <taxon>Pseudomonadota</taxon>
        <taxon>Alphaproteobacteria</taxon>
        <taxon>Rhodobacterales</taxon>
        <taxon>Paracoccaceae</taxon>
        <taxon>Paralimibaculum</taxon>
    </lineage>
</organism>
<dbReference type="EMBL" id="BSYI01000072">
    <property type="protein sequence ID" value="GMG85530.1"/>
    <property type="molecule type" value="Genomic_DNA"/>
</dbReference>
<dbReference type="RefSeq" id="WP_285674910.1">
    <property type="nucleotide sequence ID" value="NZ_BSYI01000072.1"/>
</dbReference>
<accession>A0ABQ6LTX0</accession>
<dbReference type="PANTHER" id="PTHR35175:SF2">
    <property type="entry name" value="DUF1289 DOMAIN-CONTAINING PROTEIN"/>
    <property type="match status" value="1"/>
</dbReference>
<dbReference type="PANTHER" id="PTHR35175">
    <property type="entry name" value="DUF1289 DOMAIN-CONTAINING PROTEIN"/>
    <property type="match status" value="1"/>
</dbReference>
<protein>
    <recommendedName>
        <fullName evidence="3">DUF1289 domain-containing protein</fullName>
    </recommendedName>
</protein>